<evidence type="ECO:0000313" key="3">
    <source>
        <dbReference type="EMBL" id="CAD8117315.1"/>
    </source>
</evidence>
<organism evidence="3 4">
    <name type="scientific">Paramecium primaurelia</name>
    <dbReference type="NCBI Taxonomy" id="5886"/>
    <lineage>
        <taxon>Eukaryota</taxon>
        <taxon>Sar</taxon>
        <taxon>Alveolata</taxon>
        <taxon>Ciliophora</taxon>
        <taxon>Intramacronucleata</taxon>
        <taxon>Oligohymenophorea</taxon>
        <taxon>Peniculida</taxon>
        <taxon>Parameciidae</taxon>
        <taxon>Paramecium</taxon>
    </lineage>
</organism>
<reference evidence="3" key="1">
    <citation type="submission" date="2021-01" db="EMBL/GenBank/DDBJ databases">
        <authorList>
            <consortium name="Genoscope - CEA"/>
            <person name="William W."/>
        </authorList>
    </citation>
    <scope>NUCLEOTIDE SEQUENCE</scope>
</reference>
<dbReference type="OMA" id="RQFERVE"/>
<dbReference type="EMBL" id="CAJJDM010000204">
    <property type="protein sequence ID" value="CAD8117315.1"/>
    <property type="molecule type" value="Genomic_DNA"/>
</dbReference>
<feature type="region of interest" description="Disordered" evidence="2">
    <location>
        <begin position="36"/>
        <end position="76"/>
    </location>
</feature>
<keyword evidence="4" id="KW-1185">Reference proteome</keyword>
<protein>
    <submittedName>
        <fullName evidence="3">Uncharacterized protein</fullName>
    </submittedName>
</protein>
<feature type="coiled-coil region" evidence="1">
    <location>
        <begin position="218"/>
        <end position="252"/>
    </location>
</feature>
<keyword evidence="1" id="KW-0175">Coiled coil</keyword>
<evidence type="ECO:0000256" key="1">
    <source>
        <dbReference type="SAM" id="Coils"/>
    </source>
</evidence>
<evidence type="ECO:0000256" key="2">
    <source>
        <dbReference type="SAM" id="MobiDB-lite"/>
    </source>
</evidence>
<gene>
    <name evidence="3" type="ORF">PPRIM_AZ9-3.1.T1950009</name>
</gene>
<dbReference type="Proteomes" id="UP000688137">
    <property type="component" value="Unassembled WGS sequence"/>
</dbReference>
<feature type="compositionally biased region" description="Basic and acidic residues" evidence="2">
    <location>
        <begin position="53"/>
        <end position="74"/>
    </location>
</feature>
<accession>A0A8S1QR50</accession>
<name>A0A8S1QR50_PARPR</name>
<proteinExistence type="predicted"/>
<dbReference type="AlphaFoldDB" id="A0A8S1QR50"/>
<sequence length="386" mass="46674">MLSTLAKLTALYYDLLELHTEGKAWSIRTNKLLKKKIKKQQNKANRGRKRKQDQHNEEDNDIIEKVPDEENASEKRKKMMRKMKKKQMMKMKLKMINLFIKKKRCNFVSEFAIIVDYKVLEKYFFLIKEDKLLNNSSELNIAIYKYFQRILDTLKADWIFFQLDFLYIINSIIQNKQLTKKRNQLFQLFKINRLMSVEFFSDFLMLQLKILFQKITKIKQQKETLIKININMKDLKRKGQDLIENYEKYQDCEKLPEEQLSLLLSQNSFIIKSPVEIRKRIRKFRLEEGNDRAIALYQQQYEMISMKNVEIMVKSVRSLIDQSSLQKQIKSKIVYIGVQLLLIIQKLDQRRQFERVEEKNQIALKYYMCQDCLCINKFQIIYTKDK</sequence>
<comment type="caution">
    <text evidence="3">The sequence shown here is derived from an EMBL/GenBank/DDBJ whole genome shotgun (WGS) entry which is preliminary data.</text>
</comment>
<feature type="compositionally biased region" description="Basic residues" evidence="2">
    <location>
        <begin position="36"/>
        <end position="52"/>
    </location>
</feature>
<evidence type="ECO:0000313" key="4">
    <source>
        <dbReference type="Proteomes" id="UP000688137"/>
    </source>
</evidence>